<dbReference type="PRINTS" id="PR00119">
    <property type="entry name" value="CATATPASE"/>
</dbReference>
<protein>
    <recommendedName>
        <fullName evidence="14">P-type ATPase A domain-containing protein</fullName>
    </recommendedName>
</protein>
<dbReference type="InterPro" id="IPR008250">
    <property type="entry name" value="ATPase_P-typ_transduc_dom_A_sf"/>
</dbReference>
<evidence type="ECO:0000256" key="8">
    <source>
        <dbReference type="ARBA" id="ARBA00022967"/>
    </source>
</evidence>
<feature type="transmembrane region" description="Helical" evidence="12">
    <location>
        <begin position="1408"/>
        <end position="1431"/>
    </location>
</feature>
<dbReference type="SUPFAM" id="SSF81653">
    <property type="entry name" value="Calcium ATPase, transduction domain A"/>
    <property type="match status" value="1"/>
</dbReference>
<dbReference type="GO" id="GO:0005524">
    <property type="term" value="F:ATP binding"/>
    <property type="evidence" value="ECO:0007669"/>
    <property type="project" value="UniProtKB-KW"/>
</dbReference>
<evidence type="ECO:0000313" key="16">
    <source>
        <dbReference type="Proteomes" id="UP000078561"/>
    </source>
</evidence>
<dbReference type="NCBIfam" id="TIGR01657">
    <property type="entry name" value="P-ATPase-V"/>
    <property type="match status" value="1"/>
</dbReference>
<feature type="domain" description="P-type ATPase A" evidence="14">
    <location>
        <begin position="557"/>
        <end position="651"/>
    </location>
</feature>
<comment type="similarity">
    <text evidence="2">Belongs to the cation transport ATPase (P-type) (TC 3.A.3) family. Type V subfamily.</text>
</comment>
<feature type="transmembrane region" description="Helical" evidence="12">
    <location>
        <begin position="1337"/>
        <end position="1355"/>
    </location>
</feature>
<dbReference type="Gene3D" id="2.70.150.10">
    <property type="entry name" value="Calcium-transporting ATPase, cytoplasmic transduction domain A"/>
    <property type="match status" value="1"/>
</dbReference>
<dbReference type="PANTHER" id="PTHR45630:SF11">
    <property type="entry name" value="CATION-TRANSPORTING P-TYPE ATPASE N-TERMINAL DOMAIN-CONTAINING PROTEIN"/>
    <property type="match status" value="1"/>
</dbReference>
<feature type="compositionally biased region" description="Low complexity" evidence="11">
    <location>
        <begin position="205"/>
        <end position="226"/>
    </location>
</feature>
<dbReference type="InterPro" id="IPR018303">
    <property type="entry name" value="ATPase_P-typ_P_site"/>
</dbReference>
<dbReference type="GO" id="GO:0019829">
    <property type="term" value="F:ATPase-coupled monoatomic cation transmembrane transporter activity"/>
    <property type="evidence" value="ECO:0007669"/>
    <property type="project" value="TreeGrafter"/>
</dbReference>
<evidence type="ECO:0000256" key="2">
    <source>
        <dbReference type="ARBA" id="ARBA00006000"/>
    </source>
</evidence>
<evidence type="ECO:0000256" key="3">
    <source>
        <dbReference type="ARBA" id="ARBA00022692"/>
    </source>
</evidence>
<evidence type="ECO:0000313" key="15">
    <source>
        <dbReference type="EMBL" id="SAM05257.1"/>
    </source>
</evidence>
<feature type="transmembrane region" description="Helical" evidence="12">
    <location>
        <begin position="165"/>
        <end position="186"/>
    </location>
</feature>
<dbReference type="Gene3D" id="3.40.50.1000">
    <property type="entry name" value="HAD superfamily/HAD-like"/>
    <property type="match status" value="1"/>
</dbReference>
<keyword evidence="3 12" id="KW-0812">Transmembrane</keyword>
<feature type="transmembrane region" description="Helical" evidence="12">
    <location>
        <begin position="700"/>
        <end position="721"/>
    </location>
</feature>
<dbReference type="GO" id="GO:0046872">
    <property type="term" value="F:metal ion binding"/>
    <property type="evidence" value="ECO:0007669"/>
    <property type="project" value="UniProtKB-KW"/>
</dbReference>
<evidence type="ECO:0000256" key="6">
    <source>
        <dbReference type="ARBA" id="ARBA00022840"/>
    </source>
</evidence>
<dbReference type="GO" id="GO:0016020">
    <property type="term" value="C:membrane"/>
    <property type="evidence" value="ECO:0007669"/>
    <property type="project" value="UniProtKB-SubCell"/>
</dbReference>
<dbReference type="OMA" id="CIFRINC"/>
<dbReference type="InterPro" id="IPR023299">
    <property type="entry name" value="ATPase_P-typ_cyto_dom_N"/>
</dbReference>
<feature type="transmembrane region" description="Helical" evidence="12">
    <location>
        <begin position="1189"/>
        <end position="1208"/>
    </location>
</feature>
<dbReference type="InterPro" id="IPR023298">
    <property type="entry name" value="ATPase_P-typ_TM_dom_sf"/>
</dbReference>
<name>A0A168QPQ3_ABSGL</name>
<evidence type="ECO:0000256" key="7">
    <source>
        <dbReference type="ARBA" id="ARBA00022842"/>
    </source>
</evidence>
<keyword evidence="5" id="KW-0547">Nucleotide-binding</keyword>
<dbReference type="InterPro" id="IPR059000">
    <property type="entry name" value="ATPase_P-type_domA"/>
</dbReference>
<sequence>MKVVSLINLVVLLGVAQRVNALPIFEIPNDYDRYGKQCPLKAQYDLACPTLCVTDHSLCPASLAPTCPSGEQFCGDGTCQTSCDGIDNLCSCGDASVPTTYVPCAAGQQVNITHFDPRNAEAQTQETCAAAVNVTQAGTYPVYDHPAVWVTCPVVVPFFTWREPMWIAVWTYTALQAFILVAWHLYKTAREYPFKRALAAASAGSSLKGSSSSSSSLGKSGLNSKDGLGGDGNVDKANNVNEKAMMNELTATNEKSSVKDNKGANKTTSDSSSEATSLRDSERLRFRGFKNDYFGFFTFGSVVITTMLFIVFLACIVSDNYGTFGGAELFVFLNGDLSSQIYCVVWHVSGTWFAILLITQQRLRNYFRIESYAHNSPHIQVERKQEPLIFLDDGSKWLSRFREAESAFIQRFGWNIMVTTIPVKKTTNNVRYFEYQCMRYVYNAQKSRFEPYEFDLGSTNRQLQGWAEGVTSEEAFQRLELLGPNLIRVEVPSIPRAIIQEFASLLYLYQMMCMWVWYYFKYYQMGLVQTCIILLSAFIRVFLRLRGEYHIRDMAEQKTIVRVYRDGEWLANVSSGDIIPGDIFEVEEQSHVPCDAVILSGDVVVNESSLTGEAMPIRKFAIPNDDNSYEMMGSGKINTLFAGTIVAQVNLVETGVDNKKSSCVYALALRTGISTEKGSLIHKILFPSPVSFIFNEHLKVAIGVLLIWGLVAFALSIYLMGRGNITSWYYGIFVMSQIFSPLLPAAFTINQSVCAARLRGKQILCIDLPRINLSGKVRIFCFDKTGTLTREGLEFYGAVGKSANGESSATERVEDPLVMEPTLAMGIATCHAVTKMKDQFIGNPVDIESFNAMKWELLPTSDPMHLDSLLAPSADPNQVNEAVHVIRRFEFVHARASQSVAVHDPRTNHVHVYLKGSFERIKTLSTKQSIPADYDQTAAMHAKEGCYVLAMSHRDMGVLGEDVTMEQIKSMSRDDLEKDCGFLGFVLFRNMLKHDTTDAIAELKGGDTRVVMITGDTALTGVFIARQCGMISAHQRVLLGDLVAGNMVWHDVDSGEYVDVDAVLADDPREEHEKQVELAMTGRAFEWLCAQGLMRHYLLHTRVFARMTPGDKVQCVQLHMEKGVTAMCGDGGNDCGALRAAHVGLALSEAEASIVSPFSTGNRSIMQCVELLRQGRSALATSFANYKFLIFYGECMAFWELLMFYFTVIGPQPIWISIDGFTTTTMTFAITQALPAARLGPSRPTAKPLGIETLASCLGIVFINFWFLVTSVVWLFQQDWFICNEFDSSAINSARWWLLGDNYESEIIALVVMAQFFHNGALVNFGSVFRQSWWRNYTLVFIWCCFFVHVSYLTLADPNPYGCIFRINCGTASVLENELHYPKPWWNIDPYNAPLGHNVLPTWFRWQLWGFILANMAATVIWERVVVLGFARAWAIKRSQTHPNKSRVVFKL</sequence>
<dbReference type="SFLD" id="SFLDG00002">
    <property type="entry name" value="C1.7:_P-type_atpase_like"/>
    <property type="match status" value="1"/>
</dbReference>
<feature type="compositionally biased region" description="Polar residues" evidence="11">
    <location>
        <begin position="264"/>
        <end position="276"/>
    </location>
</feature>
<keyword evidence="13" id="KW-0732">Signal</keyword>
<dbReference type="SUPFAM" id="SSF81660">
    <property type="entry name" value="Metal cation-transporting ATPase, ATP-binding domain N"/>
    <property type="match status" value="1"/>
</dbReference>
<dbReference type="Proteomes" id="UP000078561">
    <property type="component" value="Unassembled WGS sequence"/>
</dbReference>
<dbReference type="SFLD" id="SFLDF00027">
    <property type="entry name" value="p-type_atpase"/>
    <property type="match status" value="1"/>
</dbReference>
<keyword evidence="7" id="KW-0460">Magnesium</keyword>
<evidence type="ECO:0000256" key="5">
    <source>
        <dbReference type="ARBA" id="ARBA00022741"/>
    </source>
</evidence>
<dbReference type="InParanoid" id="A0A168QPQ3"/>
<proteinExistence type="inferred from homology"/>
<evidence type="ECO:0000256" key="1">
    <source>
        <dbReference type="ARBA" id="ARBA00004141"/>
    </source>
</evidence>
<dbReference type="InterPro" id="IPR006544">
    <property type="entry name" value="P-type_TPase_V"/>
</dbReference>
<dbReference type="GO" id="GO:0140358">
    <property type="term" value="F:P-type transmembrane transporter activity"/>
    <property type="evidence" value="ECO:0007669"/>
    <property type="project" value="InterPro"/>
</dbReference>
<dbReference type="PROSITE" id="PS00154">
    <property type="entry name" value="ATPASE_E1_E2"/>
    <property type="match status" value="1"/>
</dbReference>
<feature type="transmembrane region" description="Helical" evidence="12">
    <location>
        <begin position="1307"/>
        <end position="1325"/>
    </location>
</feature>
<dbReference type="SFLD" id="SFLDS00003">
    <property type="entry name" value="Haloacid_Dehalogenase"/>
    <property type="match status" value="1"/>
</dbReference>
<keyword evidence="8" id="KW-1278">Translocase</keyword>
<feature type="transmembrane region" description="Helical" evidence="12">
    <location>
        <begin position="1214"/>
        <end position="1237"/>
    </location>
</feature>
<dbReference type="SUPFAM" id="SSF56784">
    <property type="entry name" value="HAD-like"/>
    <property type="match status" value="1"/>
</dbReference>
<dbReference type="InterPro" id="IPR001757">
    <property type="entry name" value="P_typ_ATPase"/>
</dbReference>
<feature type="signal peptide" evidence="13">
    <location>
        <begin position="1"/>
        <end position="21"/>
    </location>
</feature>
<reference evidence="15" key="1">
    <citation type="submission" date="2016-04" db="EMBL/GenBank/DDBJ databases">
        <authorList>
            <person name="Evans L.H."/>
            <person name="Alamgir A."/>
            <person name="Owens N."/>
            <person name="Weber N.D."/>
            <person name="Virtaneva K."/>
            <person name="Barbian K."/>
            <person name="Babar A."/>
            <person name="Rosenke K."/>
        </authorList>
    </citation>
    <scope>NUCLEOTIDE SEQUENCE [LARGE SCALE GENOMIC DNA]</scope>
    <source>
        <strain evidence="15">CBS 101.48</strain>
    </source>
</reference>
<keyword evidence="6" id="KW-0067">ATP-binding</keyword>
<feature type="transmembrane region" description="Helical" evidence="12">
    <location>
        <begin position="502"/>
        <end position="520"/>
    </location>
</feature>
<feature type="transmembrane region" description="Helical" evidence="12">
    <location>
        <begin position="1249"/>
        <end position="1276"/>
    </location>
</feature>
<evidence type="ECO:0000256" key="11">
    <source>
        <dbReference type="SAM" id="MobiDB-lite"/>
    </source>
</evidence>
<feature type="transmembrane region" description="Helical" evidence="12">
    <location>
        <begin position="727"/>
        <end position="749"/>
    </location>
</feature>
<evidence type="ECO:0000256" key="13">
    <source>
        <dbReference type="SAM" id="SignalP"/>
    </source>
</evidence>
<feature type="transmembrane region" description="Helical" evidence="12">
    <location>
        <begin position="293"/>
        <end position="317"/>
    </location>
</feature>
<feature type="region of interest" description="Disordered" evidence="11">
    <location>
        <begin position="251"/>
        <end position="276"/>
    </location>
</feature>
<feature type="transmembrane region" description="Helical" evidence="12">
    <location>
        <begin position="526"/>
        <end position="543"/>
    </location>
</feature>
<feature type="transmembrane region" description="Helical" evidence="12">
    <location>
        <begin position="337"/>
        <end position="358"/>
    </location>
</feature>
<keyword evidence="10 12" id="KW-0472">Membrane</keyword>
<dbReference type="InterPro" id="IPR023214">
    <property type="entry name" value="HAD_sf"/>
</dbReference>
<gene>
    <name evidence="15" type="primary">ABSGL_11132.1 scaffold 12295</name>
</gene>
<dbReference type="OrthoDB" id="48943at2759"/>
<dbReference type="STRING" id="4829.A0A168QPQ3"/>
<dbReference type="PANTHER" id="PTHR45630">
    <property type="entry name" value="CATION-TRANSPORTING ATPASE-RELATED"/>
    <property type="match status" value="1"/>
</dbReference>
<dbReference type="InterPro" id="IPR044492">
    <property type="entry name" value="P_typ_ATPase_HD_dom"/>
</dbReference>
<keyword evidence="16" id="KW-1185">Reference proteome</keyword>
<dbReference type="GO" id="GO:0016887">
    <property type="term" value="F:ATP hydrolysis activity"/>
    <property type="evidence" value="ECO:0007669"/>
    <property type="project" value="InterPro"/>
</dbReference>
<keyword evidence="4" id="KW-0479">Metal-binding</keyword>
<accession>A0A168QPQ3</accession>
<evidence type="ECO:0000256" key="10">
    <source>
        <dbReference type="ARBA" id="ARBA00023136"/>
    </source>
</evidence>
<dbReference type="InterPro" id="IPR036412">
    <property type="entry name" value="HAD-like_sf"/>
</dbReference>
<organism evidence="15">
    <name type="scientific">Absidia glauca</name>
    <name type="common">Pin mould</name>
    <dbReference type="NCBI Taxonomy" id="4829"/>
    <lineage>
        <taxon>Eukaryota</taxon>
        <taxon>Fungi</taxon>
        <taxon>Fungi incertae sedis</taxon>
        <taxon>Mucoromycota</taxon>
        <taxon>Mucoromycotina</taxon>
        <taxon>Mucoromycetes</taxon>
        <taxon>Mucorales</taxon>
        <taxon>Cunninghamellaceae</taxon>
        <taxon>Absidia</taxon>
    </lineage>
</organism>
<keyword evidence="9 12" id="KW-1133">Transmembrane helix</keyword>
<dbReference type="SUPFAM" id="SSF81665">
    <property type="entry name" value="Calcium ATPase, transmembrane domain M"/>
    <property type="match status" value="1"/>
</dbReference>
<evidence type="ECO:0000259" key="14">
    <source>
        <dbReference type="Pfam" id="PF00122"/>
    </source>
</evidence>
<comment type="subcellular location">
    <subcellularLocation>
        <location evidence="1">Membrane</location>
        <topology evidence="1">Multi-pass membrane protein</topology>
    </subcellularLocation>
</comment>
<dbReference type="EMBL" id="LT554468">
    <property type="protein sequence ID" value="SAM05257.1"/>
    <property type="molecule type" value="Genomic_DNA"/>
</dbReference>
<dbReference type="Gene3D" id="3.40.1110.10">
    <property type="entry name" value="Calcium-transporting ATPase, cytoplasmic domain N"/>
    <property type="match status" value="1"/>
</dbReference>
<feature type="chain" id="PRO_5007899936" description="P-type ATPase A domain-containing protein" evidence="13">
    <location>
        <begin position="22"/>
        <end position="1452"/>
    </location>
</feature>
<evidence type="ECO:0000256" key="9">
    <source>
        <dbReference type="ARBA" id="ARBA00022989"/>
    </source>
</evidence>
<dbReference type="NCBIfam" id="TIGR01494">
    <property type="entry name" value="ATPase_P-type"/>
    <property type="match status" value="1"/>
</dbReference>
<evidence type="ECO:0000256" key="4">
    <source>
        <dbReference type="ARBA" id="ARBA00022723"/>
    </source>
</evidence>
<feature type="region of interest" description="Disordered" evidence="11">
    <location>
        <begin position="205"/>
        <end position="233"/>
    </location>
</feature>
<dbReference type="Pfam" id="PF00122">
    <property type="entry name" value="E1-E2_ATPase"/>
    <property type="match status" value="1"/>
</dbReference>
<evidence type="ECO:0000256" key="12">
    <source>
        <dbReference type="SAM" id="Phobius"/>
    </source>
</evidence>